<proteinExistence type="predicted"/>
<organism evidence="1 2">
    <name type="scientific">Morus notabilis</name>
    <dbReference type="NCBI Taxonomy" id="981085"/>
    <lineage>
        <taxon>Eukaryota</taxon>
        <taxon>Viridiplantae</taxon>
        <taxon>Streptophyta</taxon>
        <taxon>Embryophyta</taxon>
        <taxon>Tracheophyta</taxon>
        <taxon>Spermatophyta</taxon>
        <taxon>Magnoliopsida</taxon>
        <taxon>eudicotyledons</taxon>
        <taxon>Gunneridae</taxon>
        <taxon>Pentapetalae</taxon>
        <taxon>rosids</taxon>
        <taxon>fabids</taxon>
        <taxon>Rosales</taxon>
        <taxon>Moraceae</taxon>
        <taxon>Moreae</taxon>
        <taxon>Morus</taxon>
    </lineage>
</organism>
<evidence type="ECO:0000313" key="1">
    <source>
        <dbReference type="EMBL" id="EXB42548.1"/>
    </source>
</evidence>
<protein>
    <submittedName>
        <fullName evidence="1">Uncharacterized protein</fullName>
    </submittedName>
</protein>
<sequence length="80" mass="8629">MVFDGRLGDVRGSLERAGRIIGDYQMANMLNKGCVLRAAAIRIDGKYSSPVAECLALREGLEKLVGVVLLIGQLIRIVSV</sequence>
<dbReference type="EMBL" id="KE343825">
    <property type="protein sequence ID" value="EXB42548.1"/>
    <property type="molecule type" value="Genomic_DNA"/>
</dbReference>
<gene>
    <name evidence="1" type="ORF">L484_011319</name>
</gene>
<dbReference type="AlphaFoldDB" id="W9QMM4"/>
<name>W9QMM4_9ROSA</name>
<dbReference type="Proteomes" id="UP000030645">
    <property type="component" value="Unassembled WGS sequence"/>
</dbReference>
<evidence type="ECO:0000313" key="2">
    <source>
        <dbReference type="Proteomes" id="UP000030645"/>
    </source>
</evidence>
<accession>W9QMM4</accession>
<reference evidence="2" key="1">
    <citation type="submission" date="2013-01" db="EMBL/GenBank/DDBJ databases">
        <title>Draft Genome Sequence of a Mulberry Tree, Morus notabilis C.K. Schneid.</title>
        <authorList>
            <person name="He N."/>
            <person name="Zhao S."/>
        </authorList>
    </citation>
    <scope>NUCLEOTIDE SEQUENCE</scope>
</reference>
<keyword evidence="2" id="KW-1185">Reference proteome</keyword>